<comment type="caution">
    <text evidence="1">The sequence shown here is derived from an EMBL/GenBank/DDBJ whole genome shotgun (WGS) entry which is preliminary data.</text>
</comment>
<evidence type="ECO:0000313" key="1">
    <source>
        <dbReference type="EMBL" id="MEQ2217782.1"/>
    </source>
</evidence>
<evidence type="ECO:0000313" key="2">
    <source>
        <dbReference type="Proteomes" id="UP001434883"/>
    </source>
</evidence>
<protein>
    <submittedName>
        <fullName evidence="1">Uncharacterized protein</fullName>
    </submittedName>
</protein>
<sequence length="111" mass="12093">ALIRLPGKEVEASWKRRACLEHLDCVPLTVAPGTALGCRPLVHQLVHRRMAMGQCRCTELAHAEMLVILQRLERGEVVVAWNPAGLGGAHARHPVKVPALRQARAAGILFA</sequence>
<gene>
    <name evidence="1" type="ORF">XENOCAPTIV_022365</name>
</gene>
<reference evidence="1 2" key="1">
    <citation type="submission" date="2021-06" db="EMBL/GenBank/DDBJ databases">
        <authorList>
            <person name="Palmer J.M."/>
        </authorList>
    </citation>
    <scope>NUCLEOTIDE SEQUENCE [LARGE SCALE GENOMIC DNA]</scope>
    <source>
        <strain evidence="1 2">XC_2019</strain>
        <tissue evidence="1">Muscle</tissue>
    </source>
</reference>
<feature type="non-terminal residue" evidence="1">
    <location>
        <position position="1"/>
    </location>
</feature>
<name>A0ABV0SCZ5_9TELE</name>
<accession>A0ABV0SCZ5</accession>
<keyword evidence="2" id="KW-1185">Reference proteome</keyword>
<dbReference type="Proteomes" id="UP001434883">
    <property type="component" value="Unassembled WGS sequence"/>
</dbReference>
<dbReference type="EMBL" id="JAHRIN010076118">
    <property type="protein sequence ID" value="MEQ2217782.1"/>
    <property type="molecule type" value="Genomic_DNA"/>
</dbReference>
<proteinExistence type="predicted"/>
<organism evidence="1 2">
    <name type="scientific">Xenoophorus captivus</name>
    <dbReference type="NCBI Taxonomy" id="1517983"/>
    <lineage>
        <taxon>Eukaryota</taxon>
        <taxon>Metazoa</taxon>
        <taxon>Chordata</taxon>
        <taxon>Craniata</taxon>
        <taxon>Vertebrata</taxon>
        <taxon>Euteleostomi</taxon>
        <taxon>Actinopterygii</taxon>
        <taxon>Neopterygii</taxon>
        <taxon>Teleostei</taxon>
        <taxon>Neoteleostei</taxon>
        <taxon>Acanthomorphata</taxon>
        <taxon>Ovalentaria</taxon>
        <taxon>Atherinomorphae</taxon>
        <taxon>Cyprinodontiformes</taxon>
        <taxon>Goodeidae</taxon>
        <taxon>Xenoophorus</taxon>
    </lineage>
</organism>